<reference evidence="3 4" key="1">
    <citation type="submission" date="2019-09" db="EMBL/GenBank/DDBJ databases">
        <title>A chromosome-level genome assembly of the Chinese tupelo Nyssa sinensis.</title>
        <authorList>
            <person name="Yang X."/>
            <person name="Kang M."/>
            <person name="Yang Y."/>
            <person name="Xiong H."/>
            <person name="Wang M."/>
            <person name="Zhang Z."/>
            <person name="Wang Z."/>
            <person name="Wu H."/>
            <person name="Ma T."/>
            <person name="Liu J."/>
            <person name="Xi Z."/>
        </authorList>
    </citation>
    <scope>NUCLEOTIDE SEQUENCE [LARGE SCALE GENOMIC DNA]</scope>
    <source>
        <strain evidence="3">J267</strain>
        <tissue evidence="3">Leaf</tissue>
    </source>
</reference>
<name>A0A5J4ZMH6_9ASTE</name>
<evidence type="ECO:0000256" key="1">
    <source>
        <dbReference type="SAM" id="MobiDB-lite"/>
    </source>
</evidence>
<feature type="region of interest" description="Disordered" evidence="1">
    <location>
        <begin position="64"/>
        <end position="85"/>
    </location>
</feature>
<feature type="compositionally biased region" description="Low complexity" evidence="1">
    <location>
        <begin position="64"/>
        <end position="76"/>
    </location>
</feature>
<dbReference type="EMBL" id="CM018050">
    <property type="protein sequence ID" value="KAA8518427.1"/>
    <property type="molecule type" value="Genomic_DNA"/>
</dbReference>
<dbReference type="Proteomes" id="UP000325577">
    <property type="component" value="Linkage Group LG7"/>
</dbReference>
<dbReference type="PANTHER" id="PTHR33143">
    <property type="entry name" value="F16F4.1 PROTEIN-RELATED"/>
    <property type="match status" value="1"/>
</dbReference>
<feature type="region of interest" description="Disordered" evidence="1">
    <location>
        <begin position="1"/>
        <end position="27"/>
    </location>
</feature>
<evidence type="ECO:0000259" key="2">
    <source>
        <dbReference type="Pfam" id="PF05678"/>
    </source>
</evidence>
<proteinExistence type="predicted"/>
<dbReference type="InterPro" id="IPR008889">
    <property type="entry name" value="VQ"/>
</dbReference>
<protein>
    <recommendedName>
        <fullName evidence="2">VQ domain-containing protein</fullName>
    </recommendedName>
</protein>
<dbReference type="Pfam" id="PF05678">
    <property type="entry name" value="VQ"/>
    <property type="match status" value="1"/>
</dbReference>
<evidence type="ECO:0000313" key="3">
    <source>
        <dbReference type="EMBL" id="KAA8518427.1"/>
    </source>
</evidence>
<sequence>MISGQLHGPRPAPLAVNKSSSKIKKPLMNQSREPVVVYLKSPKIIHVSPREFMGLVQRLTGNQGSTSVLSHSSLSGGIEGDQVGSENREIRGACCHRERD</sequence>
<dbReference type="GO" id="GO:0005634">
    <property type="term" value="C:nucleus"/>
    <property type="evidence" value="ECO:0007669"/>
    <property type="project" value="TreeGrafter"/>
</dbReference>
<feature type="domain" description="VQ" evidence="2">
    <location>
        <begin position="41"/>
        <end position="62"/>
    </location>
</feature>
<evidence type="ECO:0000313" key="4">
    <source>
        <dbReference type="Proteomes" id="UP000325577"/>
    </source>
</evidence>
<dbReference type="AlphaFoldDB" id="A0A5J4ZMH6"/>
<keyword evidence="4" id="KW-1185">Reference proteome</keyword>
<dbReference type="InterPro" id="IPR039607">
    <property type="entry name" value="VQ_8/17/18/20/21/25"/>
</dbReference>
<organism evidence="3 4">
    <name type="scientific">Nyssa sinensis</name>
    <dbReference type="NCBI Taxonomy" id="561372"/>
    <lineage>
        <taxon>Eukaryota</taxon>
        <taxon>Viridiplantae</taxon>
        <taxon>Streptophyta</taxon>
        <taxon>Embryophyta</taxon>
        <taxon>Tracheophyta</taxon>
        <taxon>Spermatophyta</taxon>
        <taxon>Magnoliopsida</taxon>
        <taxon>eudicotyledons</taxon>
        <taxon>Gunneridae</taxon>
        <taxon>Pentapetalae</taxon>
        <taxon>asterids</taxon>
        <taxon>Cornales</taxon>
        <taxon>Nyssaceae</taxon>
        <taxon>Nyssa</taxon>
    </lineage>
</organism>
<dbReference type="PANTHER" id="PTHR33143:SF63">
    <property type="entry name" value="F16F4.1 PROTEIN"/>
    <property type="match status" value="1"/>
</dbReference>
<accession>A0A5J4ZMH6</accession>
<gene>
    <name evidence="3" type="ORF">F0562_015901</name>
</gene>
<dbReference type="OrthoDB" id="1518325at2759"/>